<evidence type="ECO:0000259" key="5">
    <source>
        <dbReference type="PROSITE" id="PS50977"/>
    </source>
</evidence>
<dbReference type="Pfam" id="PF00440">
    <property type="entry name" value="TetR_N"/>
    <property type="match status" value="1"/>
</dbReference>
<evidence type="ECO:0000256" key="2">
    <source>
        <dbReference type="ARBA" id="ARBA00023125"/>
    </source>
</evidence>
<feature type="domain" description="HTH tetR-type" evidence="5">
    <location>
        <begin position="9"/>
        <end position="69"/>
    </location>
</feature>
<dbReference type="Gene3D" id="1.10.357.10">
    <property type="entry name" value="Tetracycline Repressor, domain 2"/>
    <property type="match status" value="1"/>
</dbReference>
<evidence type="ECO:0000256" key="1">
    <source>
        <dbReference type="ARBA" id="ARBA00023015"/>
    </source>
</evidence>
<reference evidence="6" key="1">
    <citation type="submission" date="2021-01" db="EMBL/GenBank/DDBJ databases">
        <title>Description of Breznakiella homolactica.</title>
        <authorList>
            <person name="Song Y."/>
            <person name="Brune A."/>
        </authorList>
    </citation>
    <scope>NUCLEOTIDE SEQUENCE</scope>
    <source>
        <strain evidence="6">RmG30</strain>
    </source>
</reference>
<evidence type="ECO:0000256" key="3">
    <source>
        <dbReference type="ARBA" id="ARBA00023163"/>
    </source>
</evidence>
<sequence length="240" mass="27275">MNRRDLQKAETCRDILTAAELLFYQQGYEQTSIQQIAEQAGLTKGAVYHHFDSKEALLQRMADDHYNTLLEAVLPIMADKTKSCFSRIAAIIQTTRNIGLRKSSFVSEYFQVRQNSNSGTLKERLRDSDKKFYRAVLAPLLAEARGTGECDFSASPEIIALFICELDRCTAEEISGIALKNKTAGAEREIQTVLGTFIYALSKMLNLDTSTVERIIGTRESMRFYKKTLSEERKRRHGRQ</sequence>
<dbReference type="EMBL" id="CP067089">
    <property type="protein sequence ID" value="QQO07981.1"/>
    <property type="molecule type" value="Genomic_DNA"/>
</dbReference>
<keyword evidence="7" id="KW-1185">Reference proteome</keyword>
<accession>A0A7T7XKE8</accession>
<dbReference type="PROSITE" id="PS01081">
    <property type="entry name" value="HTH_TETR_1"/>
    <property type="match status" value="1"/>
</dbReference>
<dbReference type="InterPro" id="IPR023772">
    <property type="entry name" value="DNA-bd_HTH_TetR-type_CS"/>
</dbReference>
<organism evidence="6 7">
    <name type="scientific">Breznakiella homolactica</name>
    <dbReference type="NCBI Taxonomy" id="2798577"/>
    <lineage>
        <taxon>Bacteria</taxon>
        <taxon>Pseudomonadati</taxon>
        <taxon>Spirochaetota</taxon>
        <taxon>Spirochaetia</taxon>
        <taxon>Spirochaetales</taxon>
        <taxon>Breznakiellaceae</taxon>
        <taxon>Breznakiella</taxon>
    </lineage>
</organism>
<dbReference type="KEGG" id="bhc:JFL75_13645"/>
<feature type="DNA-binding region" description="H-T-H motif" evidence="4">
    <location>
        <begin position="32"/>
        <end position="51"/>
    </location>
</feature>
<dbReference type="PANTHER" id="PTHR30055">
    <property type="entry name" value="HTH-TYPE TRANSCRIPTIONAL REGULATOR RUTR"/>
    <property type="match status" value="1"/>
</dbReference>
<dbReference type="InterPro" id="IPR001647">
    <property type="entry name" value="HTH_TetR"/>
</dbReference>
<evidence type="ECO:0000313" key="7">
    <source>
        <dbReference type="Proteomes" id="UP000595917"/>
    </source>
</evidence>
<dbReference type="RefSeq" id="WP_215625287.1">
    <property type="nucleotide sequence ID" value="NZ_CP067089.2"/>
</dbReference>
<dbReference type="InterPro" id="IPR009057">
    <property type="entry name" value="Homeodomain-like_sf"/>
</dbReference>
<dbReference type="GO" id="GO:0003700">
    <property type="term" value="F:DNA-binding transcription factor activity"/>
    <property type="evidence" value="ECO:0007669"/>
    <property type="project" value="TreeGrafter"/>
</dbReference>
<dbReference type="SUPFAM" id="SSF46689">
    <property type="entry name" value="Homeodomain-like"/>
    <property type="match status" value="1"/>
</dbReference>
<keyword evidence="3" id="KW-0804">Transcription</keyword>
<dbReference type="PROSITE" id="PS50977">
    <property type="entry name" value="HTH_TETR_2"/>
    <property type="match status" value="1"/>
</dbReference>
<keyword evidence="2 4" id="KW-0238">DNA-binding</keyword>
<gene>
    <name evidence="6" type="ORF">JFL75_13645</name>
</gene>
<dbReference type="PRINTS" id="PR00455">
    <property type="entry name" value="HTHTETR"/>
</dbReference>
<dbReference type="InterPro" id="IPR050109">
    <property type="entry name" value="HTH-type_TetR-like_transc_reg"/>
</dbReference>
<keyword evidence="1" id="KW-0805">Transcription regulation</keyword>
<proteinExistence type="predicted"/>
<dbReference type="Proteomes" id="UP000595917">
    <property type="component" value="Chromosome"/>
</dbReference>
<name>A0A7T7XKE8_9SPIR</name>
<evidence type="ECO:0000256" key="4">
    <source>
        <dbReference type="PROSITE-ProRule" id="PRU00335"/>
    </source>
</evidence>
<protein>
    <submittedName>
        <fullName evidence="6">TetR/AcrR family transcriptional regulator</fullName>
    </submittedName>
</protein>
<dbReference type="AlphaFoldDB" id="A0A7T7XKE8"/>
<dbReference type="PANTHER" id="PTHR30055:SF234">
    <property type="entry name" value="HTH-TYPE TRANSCRIPTIONAL REGULATOR BETI"/>
    <property type="match status" value="1"/>
</dbReference>
<dbReference type="GO" id="GO:0000976">
    <property type="term" value="F:transcription cis-regulatory region binding"/>
    <property type="evidence" value="ECO:0007669"/>
    <property type="project" value="TreeGrafter"/>
</dbReference>
<evidence type="ECO:0000313" key="6">
    <source>
        <dbReference type="EMBL" id="QQO07981.1"/>
    </source>
</evidence>